<dbReference type="AlphaFoldDB" id="M5CAB1"/>
<dbReference type="SUPFAM" id="SSF50370">
    <property type="entry name" value="Ricin B-like lectins"/>
    <property type="match status" value="1"/>
</dbReference>
<sequence>MGLEGVFIISCAEGNFNLFVPPNAAEGFPGVPLQCMPPGPPPTFVRIQNCGGDKYELIPTNFRHHHVIASLNNSVPKLLHLVTKEHDGLCTEWAIDRAGGDIYNIRATSGPGDECWTLNGGPGGVIELKSADGGDTQKWRLIPVQED</sequence>
<gene>
    <name evidence="1" type="ORF">BN14_10380</name>
</gene>
<evidence type="ECO:0008006" key="3">
    <source>
        <dbReference type="Google" id="ProtNLM"/>
    </source>
</evidence>
<name>M5CAB1_THACB</name>
<evidence type="ECO:0000313" key="2">
    <source>
        <dbReference type="Proteomes" id="UP000012065"/>
    </source>
</evidence>
<dbReference type="InterPro" id="IPR035992">
    <property type="entry name" value="Ricin_B-like_lectins"/>
</dbReference>
<organism evidence="1 2">
    <name type="scientific">Thanatephorus cucumeris (strain AG1-IB / isolate 7/3/14)</name>
    <name type="common">Lettuce bottom rot fungus</name>
    <name type="synonym">Rhizoctonia solani</name>
    <dbReference type="NCBI Taxonomy" id="1108050"/>
    <lineage>
        <taxon>Eukaryota</taxon>
        <taxon>Fungi</taxon>
        <taxon>Dikarya</taxon>
        <taxon>Basidiomycota</taxon>
        <taxon>Agaricomycotina</taxon>
        <taxon>Agaricomycetes</taxon>
        <taxon>Cantharellales</taxon>
        <taxon>Ceratobasidiaceae</taxon>
        <taxon>Rhizoctonia</taxon>
        <taxon>Rhizoctonia solani AG-1</taxon>
    </lineage>
</organism>
<proteinExistence type="predicted"/>
<comment type="caution">
    <text evidence="1">The sequence shown here is derived from an EMBL/GenBank/DDBJ whole genome shotgun (WGS) entry which is preliminary data.</text>
</comment>
<reference evidence="1 2" key="1">
    <citation type="journal article" date="2013" name="J. Biotechnol.">
        <title>Establishment and interpretation of the genome sequence of the phytopathogenic fungus Rhizoctonia solani AG1-IB isolate 7/3/14.</title>
        <authorList>
            <person name="Wibberg D.W."/>
            <person name="Jelonek L.J."/>
            <person name="Rupp O.R."/>
            <person name="Hennig M.H."/>
            <person name="Eikmeyer F.E."/>
            <person name="Goesmann A.G."/>
            <person name="Hartmann A.H."/>
            <person name="Borriss R.B."/>
            <person name="Grosch R.G."/>
            <person name="Puehler A.P."/>
            <person name="Schlueter A.S."/>
        </authorList>
    </citation>
    <scope>NUCLEOTIDE SEQUENCE [LARGE SCALE GENOMIC DNA]</scope>
    <source>
        <strain evidence="2">AG1-IB / isolate 7/3/14</strain>
    </source>
</reference>
<dbReference type="EMBL" id="CAOJ01015714">
    <property type="protein sequence ID" value="CCO36249.1"/>
    <property type="molecule type" value="Genomic_DNA"/>
</dbReference>
<protein>
    <recommendedName>
        <fullName evidence="3">Ricin B lectin domain-containing protein</fullName>
    </recommendedName>
</protein>
<accession>M5CAB1</accession>
<evidence type="ECO:0000313" key="1">
    <source>
        <dbReference type="EMBL" id="CCO36249.1"/>
    </source>
</evidence>
<dbReference type="Proteomes" id="UP000012065">
    <property type="component" value="Unassembled WGS sequence"/>
</dbReference>
<dbReference type="HOGENOM" id="CLU_1769368_0_0_1"/>